<keyword evidence="1" id="KW-0812">Transmembrane</keyword>
<dbReference type="AlphaFoldDB" id="A0A081C7X4"/>
<dbReference type="SUPFAM" id="SSF56988">
    <property type="entry name" value="Anthrax protective antigen"/>
    <property type="match status" value="1"/>
</dbReference>
<keyword evidence="1" id="KW-1133">Transmembrane helix</keyword>
<dbReference type="InterPro" id="IPR011658">
    <property type="entry name" value="PA14_dom"/>
</dbReference>
<dbReference type="Proteomes" id="UP000030661">
    <property type="component" value="Unassembled WGS sequence"/>
</dbReference>
<feature type="transmembrane region" description="Helical" evidence="1">
    <location>
        <begin position="393"/>
        <end position="426"/>
    </location>
</feature>
<name>A0A081C7X4_VECG1</name>
<evidence type="ECO:0000256" key="1">
    <source>
        <dbReference type="SAM" id="Phobius"/>
    </source>
</evidence>
<dbReference type="InterPro" id="IPR037524">
    <property type="entry name" value="PA14/GLEYA"/>
</dbReference>
<evidence type="ECO:0000313" key="3">
    <source>
        <dbReference type="EMBL" id="GAK60679.1"/>
    </source>
</evidence>
<evidence type="ECO:0000259" key="2">
    <source>
        <dbReference type="PROSITE" id="PS51820"/>
    </source>
</evidence>
<feature type="transmembrane region" description="Helical" evidence="1">
    <location>
        <begin position="338"/>
        <end position="355"/>
    </location>
</feature>
<dbReference type="Pfam" id="PF07691">
    <property type="entry name" value="PA14"/>
    <property type="match status" value="1"/>
</dbReference>
<keyword evidence="4" id="KW-1185">Reference proteome</keyword>
<proteinExistence type="predicted"/>
<sequence>MNIQKIIQSYKKQWSVWVGVYMIIAILFMAMIIRQQRGLNGEYYSNLNWESAPLISRVDRTPYLKGDTGRRLLGTSAYSVKWTGWITLPRSGTYRFVTQSDDGSALWINGQEVVNNGGTHGLQKRAGKITIKRGVYPIEVYYFQIGGDSFMKVSWKPPRSGEQPISDMVLFTTPPAWIERITNKLIWEVSEVLRTRQGIFLSSIFLLIVLDVLRWRGIAPSMGIKKIPGTSLMFLAILVSALPILYIISFGFTLHQVPNNDYWGSFNGIFSSGGMRGLFTKSNEHTVVIPHLFYYVNYLLTRGNNRGLFIWNILIVGGTLGFAINLLKQCSFLQKQEFYLAMPMCAIFLFAPSPADSWLLSMGGVMWFSANLFFFAALYSFMHYLQNSSLAMLVWSGCFALCSAFSYSSGIFTFLAIIAFLLLYVVFFKTGWTSLITWLSSHFYCCMWYFSKQDGQASSPMSSCSQSIAAGG</sequence>
<feature type="transmembrane region" description="Helical" evidence="1">
    <location>
        <begin position="198"/>
        <end position="215"/>
    </location>
</feature>
<protein>
    <recommendedName>
        <fullName evidence="2">PA14 domain-containing protein</fullName>
    </recommendedName>
</protein>
<feature type="transmembrane region" description="Helical" evidence="1">
    <location>
        <begin position="308"/>
        <end position="326"/>
    </location>
</feature>
<dbReference type="PROSITE" id="PS51820">
    <property type="entry name" value="PA14"/>
    <property type="match status" value="1"/>
</dbReference>
<reference evidence="3" key="1">
    <citation type="journal article" date="2015" name="PeerJ">
        <title>First genomic representation of candidate bacterial phylum KSB3 points to enhanced environmental sensing as a trigger of wastewater bulking.</title>
        <authorList>
            <person name="Sekiguchi Y."/>
            <person name="Ohashi A."/>
            <person name="Parks D.H."/>
            <person name="Yamauchi T."/>
            <person name="Tyson G.W."/>
            <person name="Hugenholtz P."/>
        </authorList>
    </citation>
    <scope>NUCLEOTIDE SEQUENCE [LARGE SCALE GENOMIC DNA]</scope>
</reference>
<keyword evidence="1" id="KW-0472">Membrane</keyword>
<feature type="transmembrane region" description="Helical" evidence="1">
    <location>
        <begin position="14"/>
        <end position="33"/>
    </location>
</feature>
<feature type="domain" description="PA14" evidence="2">
    <location>
        <begin position="34"/>
        <end position="169"/>
    </location>
</feature>
<gene>
    <name evidence="3" type="ORF">U27_00577</name>
</gene>
<feature type="transmembrane region" description="Helical" evidence="1">
    <location>
        <begin position="361"/>
        <end position="381"/>
    </location>
</feature>
<dbReference type="SMART" id="SM00758">
    <property type="entry name" value="PA14"/>
    <property type="match status" value="1"/>
</dbReference>
<dbReference type="STRING" id="1499967.U27_00577"/>
<feature type="transmembrane region" description="Helical" evidence="1">
    <location>
        <begin position="227"/>
        <end position="248"/>
    </location>
</feature>
<organism evidence="3">
    <name type="scientific">Vecturithrix granuli</name>
    <dbReference type="NCBI Taxonomy" id="1499967"/>
    <lineage>
        <taxon>Bacteria</taxon>
        <taxon>Candidatus Moduliflexota</taxon>
        <taxon>Candidatus Vecturitrichia</taxon>
        <taxon>Candidatus Vecturitrichales</taxon>
        <taxon>Candidatus Vecturitrichaceae</taxon>
        <taxon>Candidatus Vecturithrix</taxon>
    </lineage>
</organism>
<accession>A0A081C7X4</accession>
<dbReference type="HOGENOM" id="CLU_578299_0_0_0"/>
<dbReference type="eggNOG" id="COG1524">
    <property type="taxonomic scope" value="Bacteria"/>
</dbReference>
<dbReference type="EMBL" id="DF820474">
    <property type="protein sequence ID" value="GAK60679.1"/>
    <property type="molecule type" value="Genomic_DNA"/>
</dbReference>
<dbReference type="Gene3D" id="3.90.182.10">
    <property type="entry name" value="Toxin - Anthrax Protective Antigen,domain 1"/>
    <property type="match status" value="1"/>
</dbReference>
<evidence type="ECO:0000313" key="4">
    <source>
        <dbReference type="Proteomes" id="UP000030661"/>
    </source>
</evidence>